<dbReference type="HOGENOM" id="CLU_2072554_0_0_1"/>
<dbReference type="InParanoid" id="A0A0C2WCK7"/>
<protein>
    <submittedName>
        <fullName evidence="1">Uncharacterized protein</fullName>
    </submittedName>
</protein>
<gene>
    <name evidence="1" type="ORF">M378DRAFT_19017</name>
</gene>
<evidence type="ECO:0000313" key="1">
    <source>
        <dbReference type="EMBL" id="KIL54321.1"/>
    </source>
</evidence>
<evidence type="ECO:0000313" key="2">
    <source>
        <dbReference type="Proteomes" id="UP000054549"/>
    </source>
</evidence>
<name>A0A0C2WCK7_AMAMK</name>
<dbReference type="EMBL" id="KN818815">
    <property type="protein sequence ID" value="KIL54321.1"/>
    <property type="molecule type" value="Genomic_DNA"/>
</dbReference>
<dbReference type="AlphaFoldDB" id="A0A0C2WCK7"/>
<dbReference type="Proteomes" id="UP000054549">
    <property type="component" value="Unassembled WGS sequence"/>
</dbReference>
<sequence length="118" mass="12664">MQIPLFPRSRAKFSCVRATSIIPVFRVIASLASASHVLASIASAFRVFFCVPVSLRPPRPLLSSLSLSPAFRPPPLRAPRVTSPSAGVGTLPDSHLPLLIVFRRAKSSSLSSWVSQTA</sequence>
<proteinExistence type="predicted"/>
<reference evidence="1 2" key="1">
    <citation type="submission" date="2014-04" db="EMBL/GenBank/DDBJ databases">
        <title>Evolutionary Origins and Diversification of the Mycorrhizal Mutualists.</title>
        <authorList>
            <consortium name="DOE Joint Genome Institute"/>
            <consortium name="Mycorrhizal Genomics Consortium"/>
            <person name="Kohler A."/>
            <person name="Kuo A."/>
            <person name="Nagy L.G."/>
            <person name="Floudas D."/>
            <person name="Copeland A."/>
            <person name="Barry K.W."/>
            <person name="Cichocki N."/>
            <person name="Veneault-Fourrey C."/>
            <person name="LaButti K."/>
            <person name="Lindquist E.A."/>
            <person name="Lipzen A."/>
            <person name="Lundell T."/>
            <person name="Morin E."/>
            <person name="Murat C."/>
            <person name="Riley R."/>
            <person name="Ohm R."/>
            <person name="Sun H."/>
            <person name="Tunlid A."/>
            <person name="Henrissat B."/>
            <person name="Grigoriev I.V."/>
            <person name="Hibbett D.S."/>
            <person name="Martin F."/>
        </authorList>
    </citation>
    <scope>NUCLEOTIDE SEQUENCE [LARGE SCALE GENOMIC DNA]</scope>
    <source>
        <strain evidence="1 2">Koide BX008</strain>
    </source>
</reference>
<keyword evidence="2" id="KW-1185">Reference proteome</keyword>
<accession>A0A0C2WCK7</accession>
<organism evidence="1 2">
    <name type="scientific">Amanita muscaria (strain Koide BX008)</name>
    <dbReference type="NCBI Taxonomy" id="946122"/>
    <lineage>
        <taxon>Eukaryota</taxon>
        <taxon>Fungi</taxon>
        <taxon>Dikarya</taxon>
        <taxon>Basidiomycota</taxon>
        <taxon>Agaricomycotina</taxon>
        <taxon>Agaricomycetes</taxon>
        <taxon>Agaricomycetidae</taxon>
        <taxon>Agaricales</taxon>
        <taxon>Pluteineae</taxon>
        <taxon>Amanitaceae</taxon>
        <taxon>Amanita</taxon>
    </lineage>
</organism>